<gene>
    <name evidence="2" type="ORF">SVUK_LOCUS12311</name>
</gene>
<evidence type="ECO:0000256" key="1">
    <source>
        <dbReference type="SAM" id="MobiDB-lite"/>
    </source>
</evidence>
<dbReference type="AlphaFoldDB" id="A0A3P7J9I0"/>
<dbReference type="EMBL" id="UYYB01098918">
    <property type="protein sequence ID" value="VDM77313.1"/>
    <property type="molecule type" value="Genomic_DNA"/>
</dbReference>
<feature type="region of interest" description="Disordered" evidence="1">
    <location>
        <begin position="13"/>
        <end position="56"/>
    </location>
</feature>
<dbReference type="Proteomes" id="UP000270094">
    <property type="component" value="Unassembled WGS sequence"/>
</dbReference>
<organism evidence="2 3">
    <name type="scientific">Strongylus vulgaris</name>
    <name type="common">Blood worm</name>
    <dbReference type="NCBI Taxonomy" id="40348"/>
    <lineage>
        <taxon>Eukaryota</taxon>
        <taxon>Metazoa</taxon>
        <taxon>Ecdysozoa</taxon>
        <taxon>Nematoda</taxon>
        <taxon>Chromadorea</taxon>
        <taxon>Rhabditida</taxon>
        <taxon>Rhabditina</taxon>
        <taxon>Rhabditomorpha</taxon>
        <taxon>Strongyloidea</taxon>
        <taxon>Strongylidae</taxon>
        <taxon>Strongylus</taxon>
    </lineage>
</organism>
<feature type="region of interest" description="Disordered" evidence="1">
    <location>
        <begin position="82"/>
        <end position="104"/>
    </location>
</feature>
<feature type="compositionally biased region" description="Basic and acidic residues" evidence="1">
    <location>
        <begin position="85"/>
        <end position="103"/>
    </location>
</feature>
<proteinExistence type="predicted"/>
<keyword evidence="3" id="KW-1185">Reference proteome</keyword>
<evidence type="ECO:0000313" key="3">
    <source>
        <dbReference type="Proteomes" id="UP000270094"/>
    </source>
</evidence>
<name>A0A3P7J9I0_STRVU</name>
<sequence>MIYHLSAVFDSSADDDAVDDCPANPLPKPPPTTADNRFSRSARGGAAKEEEYGGRGGNCDAAWIRITIVEVESRHSAIASANELTYKDRQQGKSERGGRDGTRDSTIFIAHLNSLLI</sequence>
<protein>
    <submittedName>
        <fullName evidence="2">Uncharacterized protein</fullName>
    </submittedName>
</protein>
<reference evidence="2 3" key="1">
    <citation type="submission" date="2018-11" db="EMBL/GenBank/DDBJ databases">
        <authorList>
            <consortium name="Pathogen Informatics"/>
        </authorList>
    </citation>
    <scope>NUCLEOTIDE SEQUENCE [LARGE SCALE GENOMIC DNA]</scope>
</reference>
<accession>A0A3P7J9I0</accession>
<evidence type="ECO:0000313" key="2">
    <source>
        <dbReference type="EMBL" id="VDM77313.1"/>
    </source>
</evidence>